<comment type="subcellular location">
    <subcellularLocation>
        <location evidence="2">Cytoplasm</location>
    </subcellularLocation>
</comment>
<comment type="function">
    <text evidence="1">Involved in the proteasome-dependent degradation of fructose-1,6-bisphosphatase.</text>
</comment>
<evidence type="ECO:0000259" key="11">
    <source>
        <dbReference type="PROSITE" id="PS51867"/>
    </source>
</evidence>
<proteinExistence type="inferred from homology"/>
<sequence length="438" mass="48454">MASSALQINPESHILLDQPLLRVPQELLRKTFKTSQKHIERDTSLLLSTLKDLTKTAVSSDDPSSTSTAAVESLDTMITRFKTLKRKLDSLHTTELTLHSQSRRRLDHLDQLYAIPSLDTPAYTKWSSTRLDRMLVDYLVRQGFGETARALAEERGVTELVDVEVFVNCARIAERLRAGSTAEGMGWCGENKTSLKKMGSNLEYELRLQQYIELIRDGKKLDAISYYRKYMAGSSTPIEELRKAAALLAYNPDTPYEPYKSLFAPSRWEYLAQHFIRTHHQLFSLPPRPLLQIALTAGLSCLKTPACHARPPSAPSAGGSAPSGSSSATTTRPTTPTEAEAPSAPSPTATAFTSPTSTLCPICSTELNELAKVVPYAHHTKSEVAPDPVVLPNMRVYGRAQLEEFARRIGLREGWVRDPITGEEWAEGEGGVRSVFIA</sequence>
<accession>A0A3N4I6A8</accession>
<keyword evidence="4" id="KW-0963">Cytoplasm</keyword>
<organism evidence="12 13">
    <name type="scientific">Ascobolus immersus RN42</name>
    <dbReference type="NCBI Taxonomy" id="1160509"/>
    <lineage>
        <taxon>Eukaryota</taxon>
        <taxon>Fungi</taxon>
        <taxon>Dikarya</taxon>
        <taxon>Ascomycota</taxon>
        <taxon>Pezizomycotina</taxon>
        <taxon>Pezizomycetes</taxon>
        <taxon>Pezizales</taxon>
        <taxon>Ascobolaceae</taxon>
        <taxon>Ascobolus</taxon>
    </lineage>
</organism>
<dbReference type="OrthoDB" id="1933455at2759"/>
<evidence type="ECO:0000256" key="4">
    <source>
        <dbReference type="ARBA" id="ARBA00022490"/>
    </source>
</evidence>
<protein>
    <recommendedName>
        <fullName evidence="14">Protein FYV10</fullName>
    </recommendedName>
</protein>
<dbReference type="SMART" id="SM00667">
    <property type="entry name" value="LisH"/>
    <property type="match status" value="1"/>
</dbReference>
<evidence type="ECO:0000259" key="10">
    <source>
        <dbReference type="PROSITE" id="PS50897"/>
    </source>
</evidence>
<feature type="region of interest" description="Disordered" evidence="9">
    <location>
        <begin position="310"/>
        <end position="354"/>
    </location>
</feature>
<dbReference type="InterPro" id="IPR044063">
    <property type="entry name" value="ZF_RING_GID"/>
</dbReference>
<dbReference type="PANTHER" id="PTHR12170:SF2">
    <property type="entry name" value="E3 UBIQUITIN-PROTEIN TRANSFERASE MAEA"/>
    <property type="match status" value="1"/>
</dbReference>
<dbReference type="SMART" id="SM00668">
    <property type="entry name" value="CTLH"/>
    <property type="match status" value="1"/>
</dbReference>
<evidence type="ECO:0000256" key="8">
    <source>
        <dbReference type="PROSITE-ProRule" id="PRU01215"/>
    </source>
</evidence>
<keyword evidence="13" id="KW-1185">Reference proteome</keyword>
<dbReference type="InterPro" id="IPR045098">
    <property type="entry name" value="Fyv10_fam"/>
</dbReference>
<evidence type="ECO:0000256" key="1">
    <source>
        <dbReference type="ARBA" id="ARBA00002343"/>
    </source>
</evidence>
<evidence type="ECO:0008006" key="14">
    <source>
        <dbReference type="Google" id="ProtNLM"/>
    </source>
</evidence>
<dbReference type="AlphaFoldDB" id="A0A3N4I6A8"/>
<dbReference type="PANTHER" id="PTHR12170">
    <property type="entry name" value="MACROPHAGE ERYTHROBLAST ATTACHER-RELATED"/>
    <property type="match status" value="1"/>
</dbReference>
<name>A0A3N4I6A8_ASCIM</name>
<evidence type="ECO:0000313" key="12">
    <source>
        <dbReference type="EMBL" id="RPA81625.1"/>
    </source>
</evidence>
<dbReference type="PROSITE" id="PS50897">
    <property type="entry name" value="CTLH"/>
    <property type="match status" value="1"/>
</dbReference>
<keyword evidence="7" id="KW-0862">Zinc</keyword>
<evidence type="ECO:0000256" key="3">
    <source>
        <dbReference type="ARBA" id="ARBA00010615"/>
    </source>
</evidence>
<gene>
    <name evidence="12" type="ORF">BJ508DRAFT_306450</name>
</gene>
<dbReference type="GO" id="GO:0061630">
    <property type="term" value="F:ubiquitin protein ligase activity"/>
    <property type="evidence" value="ECO:0007669"/>
    <property type="project" value="InterPro"/>
</dbReference>
<dbReference type="Pfam" id="PF10607">
    <property type="entry name" value="CTLH"/>
    <property type="match status" value="1"/>
</dbReference>
<dbReference type="InterPro" id="IPR013144">
    <property type="entry name" value="CRA_dom"/>
</dbReference>
<dbReference type="STRING" id="1160509.A0A3N4I6A8"/>
<dbReference type="GO" id="GO:0034657">
    <property type="term" value="C:GID complex"/>
    <property type="evidence" value="ECO:0007669"/>
    <property type="project" value="TreeGrafter"/>
</dbReference>
<dbReference type="EMBL" id="ML119678">
    <property type="protein sequence ID" value="RPA81625.1"/>
    <property type="molecule type" value="Genomic_DNA"/>
</dbReference>
<evidence type="ECO:0000256" key="2">
    <source>
        <dbReference type="ARBA" id="ARBA00004496"/>
    </source>
</evidence>
<dbReference type="PROSITE" id="PS50896">
    <property type="entry name" value="LISH"/>
    <property type="match status" value="1"/>
</dbReference>
<dbReference type="InterPro" id="IPR024964">
    <property type="entry name" value="CTLH/CRA"/>
</dbReference>
<dbReference type="GO" id="GO:0005634">
    <property type="term" value="C:nucleus"/>
    <property type="evidence" value="ECO:0007669"/>
    <property type="project" value="TreeGrafter"/>
</dbReference>
<reference evidence="12 13" key="1">
    <citation type="journal article" date="2018" name="Nat. Ecol. Evol.">
        <title>Pezizomycetes genomes reveal the molecular basis of ectomycorrhizal truffle lifestyle.</title>
        <authorList>
            <person name="Murat C."/>
            <person name="Payen T."/>
            <person name="Noel B."/>
            <person name="Kuo A."/>
            <person name="Morin E."/>
            <person name="Chen J."/>
            <person name="Kohler A."/>
            <person name="Krizsan K."/>
            <person name="Balestrini R."/>
            <person name="Da Silva C."/>
            <person name="Montanini B."/>
            <person name="Hainaut M."/>
            <person name="Levati E."/>
            <person name="Barry K.W."/>
            <person name="Belfiori B."/>
            <person name="Cichocki N."/>
            <person name="Clum A."/>
            <person name="Dockter R.B."/>
            <person name="Fauchery L."/>
            <person name="Guy J."/>
            <person name="Iotti M."/>
            <person name="Le Tacon F."/>
            <person name="Lindquist E.A."/>
            <person name="Lipzen A."/>
            <person name="Malagnac F."/>
            <person name="Mello A."/>
            <person name="Molinier V."/>
            <person name="Miyauchi S."/>
            <person name="Poulain J."/>
            <person name="Riccioni C."/>
            <person name="Rubini A."/>
            <person name="Sitrit Y."/>
            <person name="Splivallo R."/>
            <person name="Traeger S."/>
            <person name="Wang M."/>
            <person name="Zifcakova L."/>
            <person name="Wipf D."/>
            <person name="Zambonelli A."/>
            <person name="Paolocci F."/>
            <person name="Nowrousian M."/>
            <person name="Ottonello S."/>
            <person name="Baldrian P."/>
            <person name="Spatafora J.W."/>
            <person name="Henrissat B."/>
            <person name="Nagy L.G."/>
            <person name="Aury J.M."/>
            <person name="Wincker P."/>
            <person name="Grigoriev I.V."/>
            <person name="Bonfante P."/>
            <person name="Martin F.M."/>
        </authorList>
    </citation>
    <scope>NUCLEOTIDE SEQUENCE [LARGE SCALE GENOMIC DNA]</scope>
    <source>
        <strain evidence="12 13">RN42</strain>
    </source>
</reference>
<dbReference type="Proteomes" id="UP000275078">
    <property type="component" value="Unassembled WGS sequence"/>
</dbReference>
<dbReference type="GO" id="GO:0043161">
    <property type="term" value="P:proteasome-mediated ubiquitin-dependent protein catabolic process"/>
    <property type="evidence" value="ECO:0007669"/>
    <property type="project" value="InterPro"/>
</dbReference>
<keyword evidence="6 8" id="KW-0863">Zinc-finger</keyword>
<comment type="similarity">
    <text evidence="3">Belongs to the FYV10 family.</text>
</comment>
<feature type="zinc finger region" description="RING-Gid-type" evidence="8">
    <location>
        <begin position="360"/>
        <end position="421"/>
    </location>
</feature>
<dbReference type="GO" id="GO:0008270">
    <property type="term" value="F:zinc ion binding"/>
    <property type="evidence" value="ECO:0007669"/>
    <property type="project" value="UniProtKB-KW"/>
</dbReference>
<evidence type="ECO:0000256" key="6">
    <source>
        <dbReference type="ARBA" id="ARBA00022771"/>
    </source>
</evidence>
<evidence type="ECO:0000256" key="9">
    <source>
        <dbReference type="SAM" id="MobiDB-lite"/>
    </source>
</evidence>
<keyword evidence="5" id="KW-0479">Metal-binding</keyword>
<evidence type="ECO:0000256" key="7">
    <source>
        <dbReference type="ARBA" id="ARBA00022833"/>
    </source>
</evidence>
<dbReference type="GO" id="GO:0005737">
    <property type="term" value="C:cytoplasm"/>
    <property type="evidence" value="ECO:0007669"/>
    <property type="project" value="UniProtKB-SubCell"/>
</dbReference>
<feature type="domain" description="RING-Gid-type" evidence="11">
    <location>
        <begin position="360"/>
        <end position="421"/>
    </location>
</feature>
<evidence type="ECO:0000256" key="5">
    <source>
        <dbReference type="ARBA" id="ARBA00022723"/>
    </source>
</evidence>
<dbReference type="InterPro" id="IPR006595">
    <property type="entry name" value="CTLH_C"/>
</dbReference>
<dbReference type="InterPro" id="IPR006594">
    <property type="entry name" value="LisH"/>
</dbReference>
<feature type="domain" description="CTLH" evidence="10">
    <location>
        <begin position="165"/>
        <end position="222"/>
    </location>
</feature>
<dbReference type="SMART" id="SM00757">
    <property type="entry name" value="CRA"/>
    <property type="match status" value="1"/>
</dbReference>
<dbReference type="PROSITE" id="PS51867">
    <property type="entry name" value="ZF_RING_GID"/>
    <property type="match status" value="1"/>
</dbReference>
<evidence type="ECO:0000313" key="13">
    <source>
        <dbReference type="Proteomes" id="UP000275078"/>
    </source>
</evidence>